<dbReference type="RefSeq" id="WP_161832599.1">
    <property type="nucleotide sequence ID" value="NZ_AP028127.1"/>
</dbReference>
<keyword evidence="1" id="KW-1133">Transmembrane helix</keyword>
<gene>
    <name evidence="2" type="ORF">T23_09290</name>
</gene>
<feature type="transmembrane region" description="Helical" evidence="1">
    <location>
        <begin position="6"/>
        <end position="21"/>
    </location>
</feature>
<evidence type="ECO:0000256" key="1">
    <source>
        <dbReference type="SAM" id="Phobius"/>
    </source>
</evidence>
<evidence type="ECO:0000313" key="2">
    <source>
        <dbReference type="EMBL" id="BEH90827.1"/>
    </source>
</evidence>
<dbReference type="EMBL" id="AP028127">
    <property type="protein sequence ID" value="BEH90827.1"/>
    <property type="molecule type" value="Genomic_DNA"/>
</dbReference>
<feature type="transmembrane region" description="Helical" evidence="1">
    <location>
        <begin position="28"/>
        <end position="46"/>
    </location>
</feature>
<accession>A0ABN6ZAC8</accession>
<keyword evidence="1" id="KW-0472">Membrane</keyword>
<dbReference type="Proteomes" id="UP001432099">
    <property type="component" value="Chromosome"/>
</dbReference>
<feature type="transmembrane region" description="Helical" evidence="1">
    <location>
        <begin position="52"/>
        <end position="73"/>
    </location>
</feature>
<evidence type="ECO:0000313" key="3">
    <source>
        <dbReference type="Proteomes" id="UP001432099"/>
    </source>
</evidence>
<name>A0ABN6ZAC8_9FIRM</name>
<organism evidence="2 3">
    <name type="scientific">Turicibacter faecis</name>
    <dbReference type="NCBI Taxonomy" id="2963365"/>
    <lineage>
        <taxon>Bacteria</taxon>
        <taxon>Bacillati</taxon>
        <taxon>Bacillota</taxon>
        <taxon>Erysipelotrichia</taxon>
        <taxon>Erysipelotrichales</taxon>
        <taxon>Turicibacteraceae</taxon>
        <taxon>Turicibacter</taxon>
    </lineage>
</organism>
<reference evidence="2" key="1">
    <citation type="journal article" date="2024" name="Int. J. Syst. Evol. Microbiol.">
        <title>Turicibacter faecis sp. nov., isolated from faeces of heart failure mouse model.</title>
        <authorList>
            <person name="Imamura Y."/>
            <person name="Motooka D."/>
            <person name="Nakajima Y."/>
            <person name="Ito S."/>
            <person name="Kitakaze M."/>
            <person name="Iida T."/>
            <person name="Nakamura S."/>
        </authorList>
    </citation>
    <scope>NUCLEOTIDE SEQUENCE</scope>
    <source>
        <strain evidence="2">TC023</strain>
    </source>
</reference>
<protein>
    <submittedName>
        <fullName evidence="2">Uncharacterized protein</fullName>
    </submittedName>
</protein>
<keyword evidence="1" id="KW-0812">Transmembrane</keyword>
<keyword evidence="3" id="KW-1185">Reference proteome</keyword>
<sequence>MNHILQLLVAIVFFFILFKQYKKTHQPHLLVTLLALVLIGICRLVVPHLSNPAIRIGVVFIAVLSCALSYGLICRDEKKR</sequence>
<proteinExistence type="predicted"/>